<proteinExistence type="predicted"/>
<protein>
    <submittedName>
        <fullName evidence="1">Uncharacterized protein</fullName>
    </submittedName>
</protein>
<dbReference type="EMBL" id="ACPB03006551">
    <property type="status" value="NOT_ANNOTATED_CDS"/>
    <property type="molecule type" value="Genomic_DNA"/>
</dbReference>
<dbReference type="VEuPathDB" id="VectorBase:RPRC000430"/>
<dbReference type="HOGENOM" id="CLU_1469979_0_0_1"/>
<name>T1H8T1_RHOPR</name>
<keyword evidence="2" id="KW-1185">Reference proteome</keyword>
<evidence type="ECO:0000313" key="2">
    <source>
        <dbReference type="Proteomes" id="UP000015103"/>
    </source>
</evidence>
<dbReference type="AlphaFoldDB" id="T1H8T1"/>
<accession>T1H8T1</accession>
<dbReference type="Proteomes" id="UP000015103">
    <property type="component" value="Unassembled WGS sequence"/>
</dbReference>
<organism evidence="1 2">
    <name type="scientific">Rhodnius prolixus</name>
    <name type="common">Triatomid bug</name>
    <dbReference type="NCBI Taxonomy" id="13249"/>
    <lineage>
        <taxon>Eukaryota</taxon>
        <taxon>Metazoa</taxon>
        <taxon>Ecdysozoa</taxon>
        <taxon>Arthropoda</taxon>
        <taxon>Hexapoda</taxon>
        <taxon>Insecta</taxon>
        <taxon>Pterygota</taxon>
        <taxon>Neoptera</taxon>
        <taxon>Paraneoptera</taxon>
        <taxon>Hemiptera</taxon>
        <taxon>Heteroptera</taxon>
        <taxon>Panheteroptera</taxon>
        <taxon>Cimicomorpha</taxon>
        <taxon>Reduviidae</taxon>
        <taxon>Triatominae</taxon>
        <taxon>Rhodnius</taxon>
    </lineage>
</organism>
<dbReference type="GeneID" id="141453041"/>
<dbReference type="RefSeq" id="XP_073981860.1">
    <property type="nucleotide sequence ID" value="XM_074125759.1"/>
</dbReference>
<evidence type="ECO:0000313" key="1">
    <source>
        <dbReference type="EnsemblMetazoa" id="RPRC000430-PA"/>
    </source>
</evidence>
<dbReference type="InParanoid" id="T1H8T1"/>
<dbReference type="EnsemblMetazoa" id="RPRC000430-RA">
    <property type="protein sequence ID" value="RPRC000430-PA"/>
    <property type="gene ID" value="RPRC000430"/>
</dbReference>
<sequence>MKLLPICSVSCFLVLVQVVLVVARPARETVQPETVDLSNAKKLGNKAYKIADEILNMMDIVPGLNTLSVYGENALQEAALLGKKLMQSIKYIQNKKDKLIDEWTNTGRKVLKDVSETGVKMTQQLAATGRDLAHSGVESAQTQTKLIKDRINGFTSIADMFTQSLHKIIKLLEEVGQLMRNRFE</sequence>
<reference evidence="1" key="1">
    <citation type="submission" date="2015-05" db="UniProtKB">
        <authorList>
            <consortium name="EnsemblMetazoa"/>
        </authorList>
    </citation>
    <scope>IDENTIFICATION</scope>
</reference>